<accession>A0A2I1HD53</accession>
<keyword evidence="3" id="KW-1185">Reference proteome</keyword>
<dbReference type="AlphaFoldDB" id="A0A2I1HD53"/>
<feature type="transmembrane region" description="Helical" evidence="1">
    <location>
        <begin position="107"/>
        <end position="125"/>
    </location>
</feature>
<keyword evidence="1" id="KW-0812">Transmembrane</keyword>
<comment type="caution">
    <text evidence="2">The sequence shown here is derived from an EMBL/GenBank/DDBJ whole genome shotgun (WGS) entry which is preliminary data.</text>
</comment>
<proteinExistence type="predicted"/>
<feature type="transmembrane region" description="Helical" evidence="1">
    <location>
        <begin position="20"/>
        <end position="39"/>
    </location>
</feature>
<organism evidence="2 3">
    <name type="scientific">Rhizophagus irregularis</name>
    <dbReference type="NCBI Taxonomy" id="588596"/>
    <lineage>
        <taxon>Eukaryota</taxon>
        <taxon>Fungi</taxon>
        <taxon>Fungi incertae sedis</taxon>
        <taxon>Mucoromycota</taxon>
        <taxon>Glomeromycotina</taxon>
        <taxon>Glomeromycetes</taxon>
        <taxon>Glomerales</taxon>
        <taxon>Glomeraceae</taxon>
        <taxon>Rhizophagus</taxon>
    </lineage>
</organism>
<keyword evidence="1" id="KW-1133">Transmembrane helix</keyword>
<evidence type="ECO:0000256" key="1">
    <source>
        <dbReference type="SAM" id="Phobius"/>
    </source>
</evidence>
<name>A0A2I1HD53_9GLOM</name>
<dbReference type="EMBL" id="LLXI01002312">
    <property type="protein sequence ID" value="PKY56816.1"/>
    <property type="molecule type" value="Genomic_DNA"/>
</dbReference>
<evidence type="ECO:0000313" key="3">
    <source>
        <dbReference type="Proteomes" id="UP000234323"/>
    </source>
</evidence>
<dbReference type="VEuPathDB" id="FungiDB:RhiirA1_479359"/>
<reference evidence="2 3" key="1">
    <citation type="submission" date="2015-10" db="EMBL/GenBank/DDBJ databases">
        <title>Genome analyses suggest a sexual origin of heterokaryosis in a supposedly ancient asexual fungus.</title>
        <authorList>
            <person name="Ropars J."/>
            <person name="Sedzielewska K."/>
            <person name="Noel J."/>
            <person name="Charron P."/>
            <person name="Farinelli L."/>
            <person name="Marton T."/>
            <person name="Kruger M."/>
            <person name="Pelin A."/>
            <person name="Brachmann A."/>
            <person name="Corradi N."/>
        </authorList>
    </citation>
    <scope>NUCLEOTIDE SEQUENCE [LARGE SCALE GENOMIC DNA]</scope>
    <source>
        <strain evidence="2 3">A4</strain>
    </source>
</reference>
<dbReference type="Proteomes" id="UP000234323">
    <property type="component" value="Unassembled WGS sequence"/>
</dbReference>
<protein>
    <submittedName>
        <fullName evidence="2">Uncharacterized protein</fullName>
    </submittedName>
</protein>
<gene>
    <name evidence="2" type="ORF">RhiirA4_477376</name>
</gene>
<sequence length="159" mass="18647">MSYSIDLVLCFYKIPAKVFFAWILIVSGSSVNLTSSFLLEITAQLIMMYFLTTSFGLREYAAPYISEAYIVDTVKYTGGEDLVPYETLLSKYRDVFITFRMKNLTKLYHFLYIVLAYFQHFQLLLDQEVEISKAKLMMLSQQFDYTLKRLNGYENFCLP</sequence>
<evidence type="ECO:0000313" key="2">
    <source>
        <dbReference type="EMBL" id="PKY56816.1"/>
    </source>
</evidence>
<keyword evidence="1" id="KW-0472">Membrane</keyword>